<dbReference type="Gene3D" id="3.60.15.10">
    <property type="entry name" value="Ribonuclease Z/Hydroxyacylglutathione hydrolase-like"/>
    <property type="match status" value="1"/>
</dbReference>
<dbReference type="SMART" id="SM00849">
    <property type="entry name" value="Lactamase_B"/>
    <property type="match status" value="1"/>
</dbReference>
<feature type="domain" description="Metallo-beta-lactamase" evidence="1">
    <location>
        <begin position="18"/>
        <end position="206"/>
    </location>
</feature>
<accession>A0A543CY59</accession>
<name>A0A543CY59_9PSEU</name>
<dbReference type="CDD" id="cd07716">
    <property type="entry name" value="RNaseZ_short-form-like_MBL-fold"/>
    <property type="match status" value="1"/>
</dbReference>
<dbReference type="PANTHER" id="PTHR46018:SF4">
    <property type="entry name" value="METALLO-HYDROLASE YHFI-RELATED"/>
    <property type="match status" value="1"/>
</dbReference>
<dbReference type="InterPro" id="IPR001279">
    <property type="entry name" value="Metallo-B-lactamas"/>
</dbReference>
<proteinExistence type="predicted"/>
<dbReference type="OrthoDB" id="9800940at2"/>
<sequence>MRLIVLGCSGSGPGPDSPASGYLVEAGGARLVLDLGNGTLGALQRHLDPWDLDAVAFSHLHPDHCADFSALAVHRRYHPRPPHDPAVRPLAVHAPAEAPDRFAAAYAPDAAERAETDLTDVFTFHPLTDGGSATVAGVRLTARRVDHPCEAYALRVEADGRSLVYSGDTGPCASLVELARGADVLLCEATWPHLVPGTDREQPPGVHLSGRQAGEHAAAAGVGRLLLTHVPAWFSGEDLLAEAKAAFDGPVELVAPDRAYDV</sequence>
<gene>
    <name evidence="2" type="ORF">FB558_7902</name>
</gene>
<dbReference type="PANTHER" id="PTHR46018">
    <property type="entry name" value="ZINC PHOSPHODIESTERASE ELAC PROTEIN 1"/>
    <property type="match status" value="1"/>
</dbReference>
<dbReference type="AlphaFoldDB" id="A0A543CY59"/>
<dbReference type="RefSeq" id="WP_142063502.1">
    <property type="nucleotide sequence ID" value="NZ_VFPA01000007.1"/>
</dbReference>
<dbReference type="SUPFAM" id="SSF56281">
    <property type="entry name" value="Metallo-hydrolase/oxidoreductase"/>
    <property type="match status" value="1"/>
</dbReference>
<dbReference type="Pfam" id="PF12706">
    <property type="entry name" value="Lactamase_B_2"/>
    <property type="match status" value="1"/>
</dbReference>
<keyword evidence="3" id="KW-1185">Reference proteome</keyword>
<evidence type="ECO:0000313" key="3">
    <source>
        <dbReference type="Proteomes" id="UP000315677"/>
    </source>
</evidence>
<protein>
    <submittedName>
        <fullName evidence="2">Ribonuclease BN (tRNA processing enzyme)</fullName>
    </submittedName>
</protein>
<dbReference type="InterPro" id="IPR036866">
    <property type="entry name" value="RibonucZ/Hydroxyglut_hydro"/>
</dbReference>
<dbReference type="Proteomes" id="UP000315677">
    <property type="component" value="Unassembled WGS sequence"/>
</dbReference>
<reference evidence="2 3" key="1">
    <citation type="submission" date="2019-06" db="EMBL/GenBank/DDBJ databases">
        <title>Sequencing the genomes of 1000 actinobacteria strains.</title>
        <authorList>
            <person name="Klenk H.-P."/>
        </authorList>
    </citation>
    <scope>NUCLEOTIDE SEQUENCE [LARGE SCALE GENOMIC DNA]</scope>
    <source>
        <strain evidence="2 3">DSM 45301</strain>
    </source>
</reference>
<dbReference type="GO" id="GO:0042781">
    <property type="term" value="F:3'-tRNA processing endoribonuclease activity"/>
    <property type="evidence" value="ECO:0007669"/>
    <property type="project" value="TreeGrafter"/>
</dbReference>
<organism evidence="2 3">
    <name type="scientific">Pseudonocardia kunmingensis</name>
    <dbReference type="NCBI Taxonomy" id="630975"/>
    <lineage>
        <taxon>Bacteria</taxon>
        <taxon>Bacillati</taxon>
        <taxon>Actinomycetota</taxon>
        <taxon>Actinomycetes</taxon>
        <taxon>Pseudonocardiales</taxon>
        <taxon>Pseudonocardiaceae</taxon>
        <taxon>Pseudonocardia</taxon>
    </lineage>
</organism>
<evidence type="ECO:0000313" key="2">
    <source>
        <dbReference type="EMBL" id="TQM02043.1"/>
    </source>
</evidence>
<dbReference type="EMBL" id="VFPA01000007">
    <property type="protein sequence ID" value="TQM02043.1"/>
    <property type="molecule type" value="Genomic_DNA"/>
</dbReference>
<evidence type="ECO:0000259" key="1">
    <source>
        <dbReference type="SMART" id="SM00849"/>
    </source>
</evidence>
<comment type="caution">
    <text evidence="2">The sequence shown here is derived from an EMBL/GenBank/DDBJ whole genome shotgun (WGS) entry which is preliminary data.</text>
</comment>